<protein>
    <submittedName>
        <fullName evidence="2">Uncharacterized protein</fullName>
    </submittedName>
</protein>
<dbReference type="AlphaFoldDB" id="A0A3N4N380"/>
<proteinExistence type="predicted"/>
<keyword evidence="1" id="KW-1133">Transmembrane helix</keyword>
<dbReference type="Proteomes" id="UP000272412">
    <property type="component" value="Unassembled WGS sequence"/>
</dbReference>
<evidence type="ECO:0000313" key="3">
    <source>
        <dbReference type="Proteomes" id="UP000272412"/>
    </source>
</evidence>
<keyword evidence="1" id="KW-0472">Membrane</keyword>
<feature type="transmembrane region" description="Helical" evidence="1">
    <location>
        <begin position="60"/>
        <end position="84"/>
    </location>
</feature>
<evidence type="ECO:0000256" key="1">
    <source>
        <dbReference type="SAM" id="Phobius"/>
    </source>
</evidence>
<gene>
    <name evidence="2" type="ORF">EGK74_03205</name>
</gene>
<feature type="transmembrane region" description="Helical" evidence="1">
    <location>
        <begin position="32"/>
        <end position="53"/>
    </location>
</feature>
<feature type="transmembrane region" description="Helical" evidence="1">
    <location>
        <begin position="104"/>
        <end position="126"/>
    </location>
</feature>
<dbReference type="KEGG" id="nwx:CGZ65_08130"/>
<dbReference type="OrthoDB" id="8606407at2"/>
<sequence length="129" mass="14558">MRTFFGVCLLVIGGWVLTLLDMLLFFDILAEIRGMLFGILALSALALIGLGVLAMKARRYYVLGMTLLLSSLVMWATVIGFGIIDSHPHWSRYLPTDFTESFSNLSSVFTWLFLKTLAGFGLVWHYRKT</sequence>
<keyword evidence="1" id="KW-0812">Transmembrane</keyword>
<keyword evidence="3" id="KW-1185">Reference proteome</keyword>
<accession>A0A3N4N380</accession>
<reference evidence="2 3" key="1">
    <citation type="submission" date="2018-11" db="EMBL/GenBank/DDBJ databases">
        <title>Neisseria weixii sp. nov. isolated from the rectal contents of plateau pika (Ochotona cruzoniae).</title>
        <authorList>
            <person name="Zhang G."/>
        </authorList>
    </citation>
    <scope>NUCLEOTIDE SEQUENCE [LARGE SCALE GENOMIC DNA]</scope>
    <source>
        <strain evidence="2 3">10009</strain>
    </source>
</reference>
<dbReference type="EMBL" id="RPFL01000005">
    <property type="protein sequence ID" value="RPD89805.1"/>
    <property type="molecule type" value="Genomic_DNA"/>
</dbReference>
<dbReference type="RefSeq" id="WP_096295487.1">
    <property type="nucleotide sequence ID" value="NZ_CP023429.1"/>
</dbReference>
<name>A0A3N4N380_9NEIS</name>
<feature type="transmembrane region" description="Helical" evidence="1">
    <location>
        <begin position="7"/>
        <end position="26"/>
    </location>
</feature>
<evidence type="ECO:0000313" key="2">
    <source>
        <dbReference type="EMBL" id="RPD89805.1"/>
    </source>
</evidence>
<organism evidence="2 3">
    <name type="scientific">Neisseria weixii</name>
    <dbReference type="NCBI Taxonomy" id="1853276"/>
    <lineage>
        <taxon>Bacteria</taxon>
        <taxon>Pseudomonadati</taxon>
        <taxon>Pseudomonadota</taxon>
        <taxon>Betaproteobacteria</taxon>
        <taxon>Neisseriales</taxon>
        <taxon>Neisseriaceae</taxon>
        <taxon>Neisseria</taxon>
    </lineage>
</organism>
<comment type="caution">
    <text evidence="2">The sequence shown here is derived from an EMBL/GenBank/DDBJ whole genome shotgun (WGS) entry which is preliminary data.</text>
</comment>